<protein>
    <submittedName>
        <fullName evidence="2">Uncharacterized protein</fullName>
    </submittedName>
</protein>
<name>M7ZHF1_TRIUA</name>
<feature type="compositionally biased region" description="Basic and acidic residues" evidence="1">
    <location>
        <begin position="57"/>
        <end position="71"/>
    </location>
</feature>
<dbReference type="EMBL" id="KD125207">
    <property type="protein sequence ID" value="EMS59041.1"/>
    <property type="molecule type" value="Genomic_DNA"/>
</dbReference>
<dbReference type="PANTHER" id="PTHR15663:SF4">
    <property type="entry name" value="COMM DOMAIN-CONTAINING PROTEIN 9"/>
    <property type="match status" value="1"/>
</dbReference>
<organism evidence="2">
    <name type="scientific">Triticum urartu</name>
    <name type="common">Red wild einkorn</name>
    <name type="synonym">Crithodium urartu</name>
    <dbReference type="NCBI Taxonomy" id="4572"/>
    <lineage>
        <taxon>Eukaryota</taxon>
        <taxon>Viridiplantae</taxon>
        <taxon>Streptophyta</taxon>
        <taxon>Embryophyta</taxon>
        <taxon>Tracheophyta</taxon>
        <taxon>Spermatophyta</taxon>
        <taxon>Magnoliopsida</taxon>
        <taxon>Liliopsida</taxon>
        <taxon>Poales</taxon>
        <taxon>Poaceae</taxon>
        <taxon>BOP clade</taxon>
        <taxon>Pooideae</taxon>
        <taxon>Triticodae</taxon>
        <taxon>Triticeae</taxon>
        <taxon>Triticinae</taxon>
        <taxon>Triticum</taxon>
    </lineage>
</organism>
<evidence type="ECO:0000313" key="2">
    <source>
        <dbReference type="EMBL" id="EMS59041.1"/>
    </source>
</evidence>
<proteinExistence type="predicted"/>
<gene>
    <name evidence="2" type="ORF">TRIUR3_01516</name>
</gene>
<dbReference type="PANTHER" id="PTHR15663">
    <property type="entry name" value="COMM DOMAIN-CONTAINING PROTEIN 9"/>
    <property type="match status" value="1"/>
</dbReference>
<reference evidence="2" key="1">
    <citation type="journal article" date="2013" name="Nature">
        <title>Draft genome of the wheat A-genome progenitor Triticum urartu.</title>
        <authorList>
            <person name="Ling H.Q."/>
            <person name="Zhao S."/>
            <person name="Liu D."/>
            <person name="Wang J."/>
            <person name="Sun H."/>
            <person name="Zhang C."/>
            <person name="Fan H."/>
            <person name="Li D."/>
            <person name="Dong L."/>
            <person name="Tao Y."/>
            <person name="Gao C."/>
            <person name="Wu H."/>
            <person name="Li Y."/>
            <person name="Cui Y."/>
            <person name="Guo X."/>
            <person name="Zheng S."/>
            <person name="Wang B."/>
            <person name="Yu K."/>
            <person name="Liang Q."/>
            <person name="Yang W."/>
            <person name="Lou X."/>
            <person name="Chen J."/>
            <person name="Feng M."/>
            <person name="Jian J."/>
            <person name="Zhang X."/>
            <person name="Luo G."/>
            <person name="Jiang Y."/>
            <person name="Liu J."/>
            <person name="Wang Z."/>
            <person name="Sha Y."/>
            <person name="Zhang B."/>
            <person name="Wu H."/>
            <person name="Tang D."/>
            <person name="Shen Q."/>
            <person name="Xue P."/>
            <person name="Zou S."/>
            <person name="Wang X."/>
            <person name="Liu X."/>
            <person name="Wang F."/>
            <person name="Yang Y."/>
            <person name="An X."/>
            <person name="Dong Z."/>
            <person name="Zhang K."/>
            <person name="Zhang X."/>
            <person name="Luo M.C."/>
            <person name="Dvorak J."/>
            <person name="Tong Y."/>
            <person name="Wang J."/>
            <person name="Yang H."/>
            <person name="Li Z."/>
            <person name="Wang D."/>
            <person name="Zhang A."/>
            <person name="Wang J."/>
        </authorList>
    </citation>
    <scope>NUCLEOTIDE SEQUENCE</scope>
</reference>
<dbReference type="InterPro" id="IPR037360">
    <property type="entry name" value="COMMD9"/>
</dbReference>
<sequence>MVLMDGPGLQVAAVGVLQSTDPQAEIPKLFPPEVPPELQRLLTLLLHEFQLEWREDASKDQTCRKDVEKQQKAHRKG</sequence>
<accession>M7ZHF1</accession>
<evidence type="ECO:0000256" key="1">
    <source>
        <dbReference type="SAM" id="MobiDB-lite"/>
    </source>
</evidence>
<dbReference type="AlphaFoldDB" id="M7ZHF1"/>
<feature type="region of interest" description="Disordered" evidence="1">
    <location>
        <begin position="57"/>
        <end position="77"/>
    </location>
</feature>